<protein>
    <recommendedName>
        <fullName evidence="1">Peptidase C45 hydrolase domain-containing protein</fullName>
    </recommendedName>
</protein>
<name>A0A8J2NVR1_9HEXA</name>
<evidence type="ECO:0000313" key="3">
    <source>
        <dbReference type="Proteomes" id="UP000708208"/>
    </source>
</evidence>
<organism evidence="2 3">
    <name type="scientific">Allacma fusca</name>
    <dbReference type="NCBI Taxonomy" id="39272"/>
    <lineage>
        <taxon>Eukaryota</taxon>
        <taxon>Metazoa</taxon>
        <taxon>Ecdysozoa</taxon>
        <taxon>Arthropoda</taxon>
        <taxon>Hexapoda</taxon>
        <taxon>Collembola</taxon>
        <taxon>Symphypleona</taxon>
        <taxon>Sminthuridae</taxon>
        <taxon>Allacma</taxon>
    </lineage>
</organism>
<feature type="non-terminal residue" evidence="2">
    <location>
        <position position="1"/>
    </location>
</feature>
<keyword evidence="3" id="KW-1185">Reference proteome</keyword>
<dbReference type="InterPro" id="IPR005079">
    <property type="entry name" value="Peptidase_C45_hydrolase"/>
</dbReference>
<evidence type="ECO:0000259" key="1">
    <source>
        <dbReference type="Pfam" id="PF03417"/>
    </source>
</evidence>
<dbReference type="EMBL" id="CAJVCH010068067">
    <property type="protein sequence ID" value="CAG7720182.1"/>
    <property type="molecule type" value="Genomic_DNA"/>
</dbReference>
<dbReference type="InterPro" id="IPR047794">
    <property type="entry name" value="C45_proenzyme-like"/>
</dbReference>
<gene>
    <name evidence="2" type="ORF">AFUS01_LOCUS9468</name>
</gene>
<dbReference type="Pfam" id="PF03417">
    <property type="entry name" value="AAT"/>
    <property type="match status" value="1"/>
</dbReference>
<evidence type="ECO:0000313" key="2">
    <source>
        <dbReference type="EMBL" id="CAG7720182.1"/>
    </source>
</evidence>
<accession>A0A8J2NVR1</accession>
<dbReference type="InterPro" id="IPR047801">
    <property type="entry name" value="Peptidase_C45"/>
</dbReference>
<feature type="domain" description="Peptidase C45 hydrolase" evidence="1">
    <location>
        <begin position="210"/>
        <end position="326"/>
    </location>
</feature>
<comment type="caution">
    <text evidence="2">The sequence shown here is derived from an EMBL/GenBank/DDBJ whole genome shotgun (WGS) entry which is preliminary data.</text>
</comment>
<dbReference type="PANTHER" id="PTHR34180">
    <property type="entry name" value="PEPTIDASE C45"/>
    <property type="match status" value="1"/>
</dbReference>
<feature type="non-terminal residue" evidence="2">
    <location>
        <position position="346"/>
    </location>
</feature>
<dbReference type="AlphaFoldDB" id="A0A8J2NVR1"/>
<dbReference type="OrthoDB" id="189997at2759"/>
<proteinExistence type="predicted"/>
<sequence length="346" mass="38898">DSPGNLIFEGSQSCSNDKCYGLYVGILRVHLYLISWDFRSSVDATPLTGNVYLPHIISPWNRLLDSLPKKIMTELDNKCRQQQVPLLFIRGTNYEVGYAIGRTFKGLIEDFFDGYSDFKTEILAHYQTAEGRKIYDGCVTLCKKRFPRYMREIEGMADGSKLPFHYLFLLHIEGLLENFNPEDDFCEDQLPTLTRIGDKGCKGCTSIISNCREVILGHTEDALKQMTNNYYIVSAEVLDDDGETLLEKFTTLTYPGQLPGGTMGFNQHGIIYSMNSIFLEENFPGRTPCFFLTRAILGARSLLEVIEILKDSGSGTADAFGLNLIFANGVSGDRDRTSVFNIEISP</sequence>
<dbReference type="NCBIfam" id="NF040521">
    <property type="entry name" value="C45_proenzyme"/>
    <property type="match status" value="1"/>
</dbReference>
<dbReference type="Proteomes" id="UP000708208">
    <property type="component" value="Unassembled WGS sequence"/>
</dbReference>
<dbReference type="PANTHER" id="PTHR34180:SF1">
    <property type="entry name" value="BETA-ALANYL-DOPAMINE_CARCININE HYDROLASE"/>
    <property type="match status" value="1"/>
</dbReference>
<reference evidence="2" key="1">
    <citation type="submission" date="2021-06" db="EMBL/GenBank/DDBJ databases">
        <authorList>
            <person name="Hodson N. C."/>
            <person name="Mongue J. A."/>
            <person name="Jaron S. K."/>
        </authorList>
    </citation>
    <scope>NUCLEOTIDE SEQUENCE</scope>
</reference>